<keyword evidence="3" id="KW-0963">Cytoplasm</keyword>
<dbReference type="Gene3D" id="1.10.238.10">
    <property type="entry name" value="EF-hand"/>
    <property type="match status" value="1"/>
</dbReference>
<evidence type="ECO:0000256" key="6">
    <source>
        <dbReference type="ARBA" id="ARBA00022837"/>
    </source>
</evidence>
<dbReference type="Ensembl" id="ENSNPET00000013351.1">
    <property type="protein sequence ID" value="ENSNPEP00000013031.1"/>
    <property type="gene ID" value="ENSNPEG00000009725.1"/>
</dbReference>
<evidence type="ECO:0000256" key="4">
    <source>
        <dbReference type="ARBA" id="ARBA00022723"/>
    </source>
</evidence>
<keyword evidence="4" id="KW-0479">Metal-binding</keyword>
<keyword evidence="7" id="KW-0472">Membrane</keyword>
<dbReference type="SUPFAM" id="SSF47473">
    <property type="entry name" value="EF-hand"/>
    <property type="match status" value="1"/>
</dbReference>
<keyword evidence="6" id="KW-0106">Calcium</keyword>
<evidence type="ECO:0000256" key="5">
    <source>
        <dbReference type="ARBA" id="ARBA00022737"/>
    </source>
</evidence>
<dbReference type="InterPro" id="IPR011992">
    <property type="entry name" value="EF-hand-dom_pair"/>
</dbReference>
<sequence>MSPCPPPPWQCREWLDVPIAPRPPTAAWSPCPDPLLSPINCVSTCVTSRGDTGGGRTLGGTLWAWGAGGGGDIGSAEWKLGGGQDPGGGHRTWGGIWGPCDKLGGRRGKGGTPRAPPPPPAPSPRGRGSAFGHDMEVSPTELMNILNKVVTRHPDLKTDGFGIDTCRSMVAVMDVSFNFFGGSDTTGKLGFEEFKYLWNNIKKWQCIYKQFDSDRSGTIGAQELPGAFQAAGG</sequence>
<dbReference type="Proteomes" id="UP000694420">
    <property type="component" value="Unplaced"/>
</dbReference>
<dbReference type="GO" id="GO:0110158">
    <property type="term" value="C:calpain complex"/>
    <property type="evidence" value="ECO:0007669"/>
    <property type="project" value="TreeGrafter"/>
</dbReference>
<dbReference type="GO" id="GO:0005509">
    <property type="term" value="F:calcium ion binding"/>
    <property type="evidence" value="ECO:0007669"/>
    <property type="project" value="InterPro"/>
</dbReference>
<feature type="region of interest" description="Disordered" evidence="8">
    <location>
        <begin position="101"/>
        <end position="131"/>
    </location>
</feature>
<dbReference type="PANTHER" id="PTHR46735:SF3">
    <property type="entry name" value="CALPAIN SMALL SUBUNIT 1-RELATED"/>
    <property type="match status" value="1"/>
</dbReference>
<reference evidence="10" key="2">
    <citation type="submission" date="2025-09" db="UniProtKB">
        <authorList>
            <consortium name="Ensembl"/>
        </authorList>
    </citation>
    <scope>IDENTIFICATION</scope>
</reference>
<dbReference type="PROSITE" id="PS00018">
    <property type="entry name" value="EF_HAND_1"/>
    <property type="match status" value="1"/>
</dbReference>
<evidence type="ECO:0000256" key="3">
    <source>
        <dbReference type="ARBA" id="ARBA00022490"/>
    </source>
</evidence>
<evidence type="ECO:0000313" key="10">
    <source>
        <dbReference type="Ensembl" id="ENSNPEP00000013031.1"/>
    </source>
</evidence>
<feature type="domain" description="EF-hand" evidence="9">
    <location>
        <begin position="199"/>
        <end position="233"/>
    </location>
</feature>
<keyword evidence="5" id="KW-0677">Repeat</keyword>
<dbReference type="PROSITE" id="PS50222">
    <property type="entry name" value="EF_HAND_2"/>
    <property type="match status" value="1"/>
</dbReference>
<evidence type="ECO:0000313" key="11">
    <source>
        <dbReference type="Proteomes" id="UP000694420"/>
    </source>
</evidence>
<evidence type="ECO:0000256" key="8">
    <source>
        <dbReference type="SAM" id="MobiDB-lite"/>
    </source>
</evidence>
<keyword evidence="11" id="KW-1185">Reference proteome</keyword>
<dbReference type="AlphaFoldDB" id="A0A8C6ZH96"/>
<organism evidence="10 11">
    <name type="scientific">Nothoprocta perdicaria</name>
    <name type="common">Chilean tinamou</name>
    <name type="synonym">Crypturus perdicarius</name>
    <dbReference type="NCBI Taxonomy" id="30464"/>
    <lineage>
        <taxon>Eukaryota</taxon>
        <taxon>Metazoa</taxon>
        <taxon>Chordata</taxon>
        <taxon>Craniata</taxon>
        <taxon>Vertebrata</taxon>
        <taxon>Euteleostomi</taxon>
        <taxon>Archelosauria</taxon>
        <taxon>Archosauria</taxon>
        <taxon>Dinosauria</taxon>
        <taxon>Saurischia</taxon>
        <taxon>Theropoda</taxon>
        <taxon>Coelurosauria</taxon>
        <taxon>Aves</taxon>
        <taxon>Palaeognathae</taxon>
        <taxon>Tinamiformes</taxon>
        <taxon>Tinamidae</taxon>
        <taxon>Nothoprocta</taxon>
    </lineage>
</organism>
<accession>A0A8C6ZH96</accession>
<evidence type="ECO:0000259" key="9">
    <source>
        <dbReference type="PROSITE" id="PS50222"/>
    </source>
</evidence>
<dbReference type="GO" id="GO:0012505">
    <property type="term" value="C:endomembrane system"/>
    <property type="evidence" value="ECO:0007669"/>
    <property type="project" value="UniProtKB-SubCell"/>
</dbReference>
<evidence type="ECO:0000256" key="7">
    <source>
        <dbReference type="ARBA" id="ARBA00023136"/>
    </source>
</evidence>
<comment type="subcellular location">
    <subcellularLocation>
        <location evidence="2">Cytoplasm</location>
    </subcellularLocation>
    <subcellularLocation>
        <location evidence="1">Endomembrane system</location>
    </subcellularLocation>
</comment>
<evidence type="ECO:0000256" key="1">
    <source>
        <dbReference type="ARBA" id="ARBA00004308"/>
    </source>
</evidence>
<name>A0A8C6ZH96_NOTPE</name>
<dbReference type="PANTHER" id="PTHR46735">
    <property type="entry name" value="CALPAIN, SMALL SUBUNIT 1 A-RELATED"/>
    <property type="match status" value="1"/>
</dbReference>
<dbReference type="InterPro" id="IPR002048">
    <property type="entry name" value="EF_hand_dom"/>
</dbReference>
<protein>
    <submittedName>
        <fullName evidence="10">Calpain small subunit 1</fullName>
    </submittedName>
</protein>
<reference evidence="10" key="1">
    <citation type="submission" date="2025-08" db="UniProtKB">
        <authorList>
            <consortium name="Ensembl"/>
        </authorList>
    </citation>
    <scope>IDENTIFICATION</scope>
</reference>
<gene>
    <name evidence="10" type="primary">CAPNS1</name>
</gene>
<evidence type="ECO:0000256" key="2">
    <source>
        <dbReference type="ARBA" id="ARBA00004496"/>
    </source>
</evidence>
<proteinExistence type="predicted"/>
<feature type="compositionally biased region" description="Pro residues" evidence="8">
    <location>
        <begin position="114"/>
        <end position="123"/>
    </location>
</feature>
<dbReference type="InterPro" id="IPR018247">
    <property type="entry name" value="EF_Hand_1_Ca_BS"/>
</dbReference>